<name>A0A1E4SUT1_9ASCO</name>
<gene>
    <name evidence="5" type="ORF">CANARDRAFT_238342</name>
</gene>
<reference evidence="6" key="1">
    <citation type="submission" date="2016-04" db="EMBL/GenBank/DDBJ databases">
        <title>Comparative genomics of biotechnologically important yeasts.</title>
        <authorList>
            <consortium name="DOE Joint Genome Institute"/>
            <person name="Riley R."/>
            <person name="Haridas S."/>
            <person name="Wolfe K.H."/>
            <person name="Lopes M.R."/>
            <person name="Hittinger C.T."/>
            <person name="Goker M."/>
            <person name="Salamov A."/>
            <person name="Wisecaver J."/>
            <person name="Long T.M."/>
            <person name="Aerts A.L."/>
            <person name="Barry K."/>
            <person name="Choi C."/>
            <person name="Clum A."/>
            <person name="Coughlan A.Y."/>
            <person name="Deshpande S."/>
            <person name="Douglass A.P."/>
            <person name="Hanson S.J."/>
            <person name="Klenk H.-P."/>
            <person name="Labutti K."/>
            <person name="Lapidus A."/>
            <person name="Lindquist E."/>
            <person name="Lipzen A."/>
            <person name="Meier-Kolthoff J.P."/>
            <person name="Ohm R.A."/>
            <person name="Otillar R.P."/>
            <person name="Pangilinan J."/>
            <person name="Peng Y."/>
            <person name="Rokas A."/>
            <person name="Rosa C.A."/>
            <person name="Scheuner C."/>
            <person name="Sibirny A.A."/>
            <person name="Slot J.C."/>
            <person name="Stielow J.B."/>
            <person name="Sun H."/>
            <person name="Kurtzman C.P."/>
            <person name="Blackwell M."/>
            <person name="Grigoriev I.V."/>
            <person name="Jeffries T.W."/>
        </authorList>
    </citation>
    <scope>NUCLEOTIDE SEQUENCE [LARGE SCALE GENOMIC DNA]</scope>
    <source>
        <strain evidence="6">NRRL YB-2248</strain>
    </source>
</reference>
<dbReference type="Proteomes" id="UP000094801">
    <property type="component" value="Unassembled WGS sequence"/>
</dbReference>
<keyword evidence="2" id="KW-0433">Leucine-rich repeat</keyword>
<feature type="region of interest" description="Disordered" evidence="4">
    <location>
        <begin position="345"/>
        <end position="388"/>
    </location>
</feature>
<dbReference type="Pfam" id="PF13516">
    <property type="entry name" value="LRR_6"/>
    <property type="match status" value="1"/>
</dbReference>
<sequence>MTTVFNLDLGIKSENTYSINNKSLKLDTLQDIQPILDDLDKFEILEKLDISGNTISSIASKHLVEKLIKFQKTLIDLNLQDIYTSRDRFEIPKSLNEFNTLIKNCDNLKILNLSDNAFGQDSIDVLEDVILNCKSVEHLILSNNGLGPFSGTRIGKSLYKLSITKKNSNQSSLKTFWCGRNRLENGSIDYLSIGLKSNSDLQEIKLYQNGIRPSGISKLINFGIGKLSNLKSLDLQDNTFTLLGSVALSNNLKNWNHLIELNINDCLLKSKGCLIFLNKLGEISNISNLEILKLQYNELDTESLKLLSNILPNLKNLKSLELNGNRFEEDSEFIEKINEIFESKGFGELDELDDLEEPDSDEEEEEDDDDEDEEEEEDVEQGEDDDALKSLEEELSKTII</sequence>
<dbReference type="EMBL" id="KV453865">
    <property type="protein sequence ID" value="ODV83280.1"/>
    <property type="molecule type" value="Genomic_DNA"/>
</dbReference>
<dbReference type="GO" id="GO:0048471">
    <property type="term" value="C:perinuclear region of cytoplasm"/>
    <property type="evidence" value="ECO:0007669"/>
    <property type="project" value="TreeGrafter"/>
</dbReference>
<evidence type="ECO:0000313" key="6">
    <source>
        <dbReference type="Proteomes" id="UP000094801"/>
    </source>
</evidence>
<dbReference type="InterPro" id="IPR027038">
    <property type="entry name" value="RanGap"/>
</dbReference>
<protein>
    <recommendedName>
        <fullName evidence="7">RNI-like protein</fullName>
    </recommendedName>
</protein>
<dbReference type="STRING" id="983967.A0A1E4SUT1"/>
<dbReference type="InterPro" id="IPR032675">
    <property type="entry name" value="LRR_dom_sf"/>
</dbReference>
<dbReference type="GO" id="GO:0005096">
    <property type="term" value="F:GTPase activator activity"/>
    <property type="evidence" value="ECO:0007669"/>
    <property type="project" value="UniProtKB-KW"/>
</dbReference>
<dbReference type="PANTHER" id="PTHR24113">
    <property type="entry name" value="RAN GTPASE-ACTIVATING PROTEIN 1"/>
    <property type="match status" value="1"/>
</dbReference>
<dbReference type="GO" id="GO:0006913">
    <property type="term" value="P:nucleocytoplasmic transport"/>
    <property type="evidence" value="ECO:0007669"/>
    <property type="project" value="TreeGrafter"/>
</dbReference>
<dbReference type="PANTHER" id="PTHR24113:SF12">
    <property type="entry name" value="RAN GTPASE-ACTIVATING PROTEIN 1"/>
    <property type="match status" value="1"/>
</dbReference>
<evidence type="ECO:0000256" key="4">
    <source>
        <dbReference type="SAM" id="MobiDB-lite"/>
    </source>
</evidence>
<accession>A0A1E4SUT1</accession>
<feature type="compositionally biased region" description="Acidic residues" evidence="4">
    <location>
        <begin position="348"/>
        <end position="386"/>
    </location>
</feature>
<organism evidence="5 6">
    <name type="scientific">[Candida] arabinofermentans NRRL YB-2248</name>
    <dbReference type="NCBI Taxonomy" id="983967"/>
    <lineage>
        <taxon>Eukaryota</taxon>
        <taxon>Fungi</taxon>
        <taxon>Dikarya</taxon>
        <taxon>Ascomycota</taxon>
        <taxon>Saccharomycotina</taxon>
        <taxon>Pichiomycetes</taxon>
        <taxon>Pichiales</taxon>
        <taxon>Pichiaceae</taxon>
        <taxon>Ogataea</taxon>
        <taxon>Ogataea/Candida clade</taxon>
    </lineage>
</organism>
<dbReference type="InterPro" id="IPR001611">
    <property type="entry name" value="Leu-rich_rpt"/>
</dbReference>
<keyword evidence="1" id="KW-0343">GTPase activation</keyword>
<evidence type="ECO:0008006" key="7">
    <source>
        <dbReference type="Google" id="ProtNLM"/>
    </source>
</evidence>
<keyword evidence="3" id="KW-0677">Repeat</keyword>
<dbReference type="Gene3D" id="3.80.10.10">
    <property type="entry name" value="Ribonuclease Inhibitor"/>
    <property type="match status" value="1"/>
</dbReference>
<dbReference type="GO" id="GO:0005829">
    <property type="term" value="C:cytosol"/>
    <property type="evidence" value="ECO:0007669"/>
    <property type="project" value="TreeGrafter"/>
</dbReference>
<dbReference type="SMART" id="SM00368">
    <property type="entry name" value="LRR_RI"/>
    <property type="match status" value="7"/>
</dbReference>
<dbReference type="GO" id="GO:0031267">
    <property type="term" value="F:small GTPase binding"/>
    <property type="evidence" value="ECO:0007669"/>
    <property type="project" value="TreeGrafter"/>
</dbReference>
<dbReference type="OrthoDB" id="184583at2759"/>
<dbReference type="SUPFAM" id="SSF52047">
    <property type="entry name" value="RNI-like"/>
    <property type="match status" value="1"/>
</dbReference>
<dbReference type="AlphaFoldDB" id="A0A1E4SUT1"/>
<keyword evidence="6" id="KW-1185">Reference proteome</keyword>
<proteinExistence type="predicted"/>
<evidence type="ECO:0000256" key="3">
    <source>
        <dbReference type="ARBA" id="ARBA00022737"/>
    </source>
</evidence>
<dbReference type="GO" id="GO:0005634">
    <property type="term" value="C:nucleus"/>
    <property type="evidence" value="ECO:0007669"/>
    <property type="project" value="TreeGrafter"/>
</dbReference>
<evidence type="ECO:0000256" key="1">
    <source>
        <dbReference type="ARBA" id="ARBA00022468"/>
    </source>
</evidence>
<evidence type="ECO:0000256" key="2">
    <source>
        <dbReference type="ARBA" id="ARBA00022614"/>
    </source>
</evidence>
<evidence type="ECO:0000313" key="5">
    <source>
        <dbReference type="EMBL" id="ODV83280.1"/>
    </source>
</evidence>